<dbReference type="AlphaFoldDB" id="W8W0L6"/>
<evidence type="ECO:0000256" key="1">
    <source>
        <dbReference type="SAM" id="Phobius"/>
    </source>
</evidence>
<keyword evidence="1" id="KW-0812">Transmembrane</keyword>
<evidence type="ECO:0000313" key="2">
    <source>
        <dbReference type="EMBL" id="BAO56541.1"/>
    </source>
</evidence>
<accession>W8W0L6</accession>
<dbReference type="STRING" id="1454201.NMS_2532"/>
<feature type="transmembrane region" description="Helical" evidence="1">
    <location>
        <begin position="42"/>
        <end position="59"/>
    </location>
</feature>
<proteinExistence type="predicted"/>
<sequence>MPNKIEKRPLKSILFTGFLCGLFNVILIAGWDYYDGEPFKPFQYFFTFLIFGSLMGFAFRHKVTKIN</sequence>
<dbReference type="EMBL" id="AP014548">
    <property type="protein sequence ID" value="BAO56541.1"/>
    <property type="molecule type" value="Genomic_DNA"/>
</dbReference>
<name>W8W0L6_9FLAO</name>
<reference evidence="2 3" key="1">
    <citation type="journal article" date="2014" name="Proc. Natl. Acad. Sci. U.S.A.">
        <title>Functional characterization of flavobacteria rhodopsins reveals a unique class of light-driven chloride pump in bacteria.</title>
        <authorList>
            <person name="Yoshizawa S."/>
            <person name="Kumagai Y."/>
            <person name="Kim H."/>
            <person name="Ogura Y."/>
            <person name="Hayashi T."/>
            <person name="Iwasaki W."/>
            <person name="DeLong E.F."/>
            <person name="Kogure K."/>
        </authorList>
    </citation>
    <scope>NUCLEOTIDE SEQUENCE [LARGE SCALE GENOMIC DNA]</scope>
    <source>
        <strain evidence="2 3">S1-08</strain>
    </source>
</reference>
<dbReference type="Proteomes" id="UP000031760">
    <property type="component" value="Chromosome"/>
</dbReference>
<dbReference type="KEGG" id="nmf:NMS_2532"/>
<organism evidence="2 3">
    <name type="scientific">Nonlabens marinus S1-08</name>
    <dbReference type="NCBI Taxonomy" id="1454201"/>
    <lineage>
        <taxon>Bacteria</taxon>
        <taxon>Pseudomonadati</taxon>
        <taxon>Bacteroidota</taxon>
        <taxon>Flavobacteriia</taxon>
        <taxon>Flavobacteriales</taxon>
        <taxon>Flavobacteriaceae</taxon>
        <taxon>Nonlabens</taxon>
    </lineage>
</organism>
<dbReference type="HOGENOM" id="CLU_2808148_0_0_10"/>
<keyword evidence="3" id="KW-1185">Reference proteome</keyword>
<gene>
    <name evidence="2" type="ORF">NMS_2532</name>
</gene>
<keyword evidence="1" id="KW-1133">Transmembrane helix</keyword>
<keyword evidence="1" id="KW-0472">Membrane</keyword>
<feature type="transmembrane region" description="Helical" evidence="1">
    <location>
        <begin position="12"/>
        <end position="30"/>
    </location>
</feature>
<protein>
    <submittedName>
        <fullName evidence="2">Uncharacterized protein</fullName>
    </submittedName>
</protein>
<evidence type="ECO:0000313" key="3">
    <source>
        <dbReference type="Proteomes" id="UP000031760"/>
    </source>
</evidence>